<reference evidence="1" key="2">
    <citation type="submission" date="2020-11" db="EMBL/GenBank/DDBJ databases">
        <authorList>
            <person name="McCartney M.A."/>
            <person name="Auch B."/>
            <person name="Kono T."/>
            <person name="Mallez S."/>
            <person name="Becker A."/>
            <person name="Gohl D.M."/>
            <person name="Silverstein K.A.T."/>
            <person name="Koren S."/>
            <person name="Bechman K.B."/>
            <person name="Herman A."/>
            <person name="Abrahante J.E."/>
            <person name="Garbe J."/>
        </authorList>
    </citation>
    <scope>NUCLEOTIDE SEQUENCE</scope>
    <source>
        <strain evidence="1">Duluth1</strain>
        <tissue evidence="1">Whole animal</tissue>
    </source>
</reference>
<keyword evidence="2" id="KW-1185">Reference proteome</keyword>
<gene>
    <name evidence="1" type="ORF">DPMN_048685</name>
</gene>
<evidence type="ECO:0000313" key="1">
    <source>
        <dbReference type="EMBL" id="KAH3741955.1"/>
    </source>
</evidence>
<dbReference type="AlphaFoldDB" id="A0A9D4I0E6"/>
<dbReference type="Proteomes" id="UP000828390">
    <property type="component" value="Unassembled WGS sequence"/>
</dbReference>
<evidence type="ECO:0000313" key="2">
    <source>
        <dbReference type="Proteomes" id="UP000828390"/>
    </source>
</evidence>
<proteinExistence type="predicted"/>
<sequence length="57" mass="6758">MDSRYNGHDGRRSESYTENTDLGQAVIACTEPMLWFSKKRMELEMMFMELFNSIQKC</sequence>
<organism evidence="1 2">
    <name type="scientific">Dreissena polymorpha</name>
    <name type="common">Zebra mussel</name>
    <name type="synonym">Mytilus polymorpha</name>
    <dbReference type="NCBI Taxonomy" id="45954"/>
    <lineage>
        <taxon>Eukaryota</taxon>
        <taxon>Metazoa</taxon>
        <taxon>Spiralia</taxon>
        <taxon>Lophotrochozoa</taxon>
        <taxon>Mollusca</taxon>
        <taxon>Bivalvia</taxon>
        <taxon>Autobranchia</taxon>
        <taxon>Heteroconchia</taxon>
        <taxon>Euheterodonta</taxon>
        <taxon>Imparidentia</taxon>
        <taxon>Neoheterodontei</taxon>
        <taxon>Myida</taxon>
        <taxon>Dreissenoidea</taxon>
        <taxon>Dreissenidae</taxon>
        <taxon>Dreissena</taxon>
    </lineage>
</organism>
<dbReference type="EMBL" id="JAIWYP010000011">
    <property type="protein sequence ID" value="KAH3741955.1"/>
    <property type="molecule type" value="Genomic_DNA"/>
</dbReference>
<name>A0A9D4I0E6_DREPO</name>
<protein>
    <submittedName>
        <fullName evidence="1">Uncharacterized protein</fullName>
    </submittedName>
</protein>
<comment type="caution">
    <text evidence="1">The sequence shown here is derived from an EMBL/GenBank/DDBJ whole genome shotgun (WGS) entry which is preliminary data.</text>
</comment>
<reference evidence="1" key="1">
    <citation type="journal article" date="2019" name="bioRxiv">
        <title>The Genome of the Zebra Mussel, Dreissena polymorpha: A Resource for Invasive Species Research.</title>
        <authorList>
            <person name="McCartney M.A."/>
            <person name="Auch B."/>
            <person name="Kono T."/>
            <person name="Mallez S."/>
            <person name="Zhang Y."/>
            <person name="Obille A."/>
            <person name="Becker A."/>
            <person name="Abrahante J.E."/>
            <person name="Garbe J."/>
            <person name="Badalamenti J.P."/>
            <person name="Herman A."/>
            <person name="Mangelson H."/>
            <person name="Liachko I."/>
            <person name="Sullivan S."/>
            <person name="Sone E.D."/>
            <person name="Koren S."/>
            <person name="Silverstein K.A.T."/>
            <person name="Beckman K.B."/>
            <person name="Gohl D.M."/>
        </authorList>
    </citation>
    <scope>NUCLEOTIDE SEQUENCE</scope>
    <source>
        <strain evidence="1">Duluth1</strain>
        <tissue evidence="1">Whole animal</tissue>
    </source>
</reference>
<accession>A0A9D4I0E6</accession>